<dbReference type="SUPFAM" id="SSF111321">
    <property type="entry name" value="AF1104-like"/>
    <property type="match status" value="1"/>
</dbReference>
<dbReference type="FunFam" id="3.40.50.10880:FF:000002">
    <property type="entry name" value="Acidic residue methyltransferase 1"/>
    <property type="match status" value="1"/>
</dbReference>
<evidence type="ECO:0000256" key="3">
    <source>
        <dbReference type="ARBA" id="ARBA00009519"/>
    </source>
</evidence>
<comment type="similarity">
    <text evidence="3 13">Belongs to the damage-control phosphatase family. Sugar phosphate phosphatase III subfamily.</text>
</comment>
<keyword evidence="10 13" id="KW-0464">Manganese</keyword>
<dbReference type="GO" id="GO:0006974">
    <property type="term" value="P:DNA damage response"/>
    <property type="evidence" value="ECO:0007669"/>
    <property type="project" value="TreeGrafter"/>
</dbReference>
<evidence type="ECO:0000256" key="2">
    <source>
        <dbReference type="ARBA" id="ARBA00001326"/>
    </source>
</evidence>
<dbReference type="InterPro" id="IPR039763">
    <property type="entry name" value="ARMT1"/>
</dbReference>
<evidence type="ECO:0000313" key="16">
    <source>
        <dbReference type="WBParaSite" id="GPLIN_000149100"/>
    </source>
</evidence>
<protein>
    <recommendedName>
        <fullName evidence="13">Sugar phosphate phosphatase</fullName>
        <ecNumber evidence="13">2.1.1.-</ecNumber>
        <ecNumber evidence="13">3.1.3.-</ecNumber>
    </recommendedName>
</protein>
<keyword evidence="7" id="KW-0949">S-adenosyl-L-methionine</keyword>
<dbReference type="PANTHER" id="PTHR12260">
    <property type="entry name" value="DAMAGE-CONTROL PHOSPHATASE ARMT1"/>
    <property type="match status" value="1"/>
</dbReference>
<sequence length="439" mass="50851">MSDQNSLPKRMNAAESSSFAFKSLSERLPKIVTGIVDKLHRYHHKAVEEGGQEAGDDVTAVVSKLSEMRYRMMTDKPLEPISSEFPDAQLWNSEMANFDEGQNDKQNSQSVVTWYRAPWMFVECYMYRRIRQFFQQSQFHREFDPFNEDKENSYRDSSKYMLAIGTELIKEVDKSLNPDELRQMVLRLIQISLWGNKCDLSLTGGDPHFMSDSIFHELVELRPKILADDLDKAVDEFLGRPQKQIDIVLDNSGLELFMDLCLSDFLIAKGLASRVEYPWFVSDTMEKDLRWMVAQLSAEDDEFLSKLGKRWDGYLQKEKLTFAAHPFWTQSFDYSRMREKAPELYQQLAESSFLIFKGDMNYRKLVGDRDWPHDTPFAKALCGFCPTTLMALRTMKAETVAGLSPEAMRGIRESFGDTDLSWMSSSEYAVVQLLERRTP</sequence>
<keyword evidence="4" id="KW-0533">Nickel</keyword>
<dbReference type="InterPro" id="IPR002791">
    <property type="entry name" value="ARMT1-like_metal-bd"/>
</dbReference>
<dbReference type="EC" id="2.1.1.-" evidence="13"/>
<organism evidence="15 16">
    <name type="scientific">Globodera pallida</name>
    <name type="common">Potato cyst nematode worm</name>
    <name type="synonym">Heterodera pallida</name>
    <dbReference type="NCBI Taxonomy" id="36090"/>
    <lineage>
        <taxon>Eukaryota</taxon>
        <taxon>Metazoa</taxon>
        <taxon>Ecdysozoa</taxon>
        <taxon>Nematoda</taxon>
        <taxon>Chromadorea</taxon>
        <taxon>Rhabditida</taxon>
        <taxon>Tylenchina</taxon>
        <taxon>Tylenchomorpha</taxon>
        <taxon>Tylenchoidea</taxon>
        <taxon>Heteroderidae</taxon>
        <taxon>Heteroderinae</taxon>
        <taxon>Globodera</taxon>
    </lineage>
</organism>
<evidence type="ECO:0000256" key="12">
    <source>
        <dbReference type="ARBA" id="ARBA00048809"/>
    </source>
</evidence>
<dbReference type="Proteomes" id="UP000050741">
    <property type="component" value="Unassembled WGS sequence"/>
</dbReference>
<dbReference type="GO" id="GO:0008983">
    <property type="term" value="F:protein-glutamate O-methyltransferase activity"/>
    <property type="evidence" value="ECO:0007669"/>
    <property type="project" value="RHEA"/>
</dbReference>
<keyword evidence="15" id="KW-1185">Reference proteome</keyword>
<evidence type="ECO:0000259" key="14">
    <source>
        <dbReference type="Pfam" id="PF01937"/>
    </source>
</evidence>
<comment type="cofactor">
    <cofactor evidence="13">
        <name>Mn(2+)</name>
        <dbReference type="ChEBI" id="CHEBI:29035"/>
    </cofactor>
    <cofactor evidence="13">
        <name>Ni(2+)</name>
        <dbReference type="ChEBI" id="CHEBI:49786"/>
    </cofactor>
</comment>
<dbReference type="GO" id="GO:0005634">
    <property type="term" value="C:nucleus"/>
    <property type="evidence" value="ECO:0007669"/>
    <property type="project" value="TreeGrafter"/>
</dbReference>
<proteinExistence type="inferred from homology"/>
<comment type="catalytic activity">
    <reaction evidence="12 13">
        <text>beta-D-fructose 6-phosphate = dihydroxyacetone + D-glyceraldehyde 3-phosphate</text>
        <dbReference type="Rhea" id="RHEA:28002"/>
        <dbReference type="ChEBI" id="CHEBI:16016"/>
        <dbReference type="ChEBI" id="CHEBI:57634"/>
        <dbReference type="ChEBI" id="CHEBI:59776"/>
    </reaction>
</comment>
<dbReference type="GO" id="GO:0032259">
    <property type="term" value="P:methylation"/>
    <property type="evidence" value="ECO:0007669"/>
    <property type="project" value="UniProtKB-KW"/>
</dbReference>
<reference evidence="16" key="2">
    <citation type="submission" date="2016-06" db="UniProtKB">
        <authorList>
            <consortium name="WormBaseParasite"/>
        </authorList>
    </citation>
    <scope>IDENTIFICATION</scope>
</reference>
<dbReference type="AlphaFoldDB" id="A0A183BLK6"/>
<keyword evidence="6" id="KW-0808">Transferase</keyword>
<evidence type="ECO:0000256" key="8">
    <source>
        <dbReference type="ARBA" id="ARBA00022723"/>
    </source>
</evidence>
<dbReference type="Gene3D" id="3.40.50.10880">
    <property type="entry name" value="Uncharacterised protein PF01937, DUF89, domain 3"/>
    <property type="match status" value="1"/>
</dbReference>
<evidence type="ECO:0000256" key="11">
    <source>
        <dbReference type="ARBA" id="ARBA00045980"/>
    </source>
</evidence>
<keyword evidence="9 13" id="KW-0378">Hydrolase</keyword>
<dbReference type="Pfam" id="PF01937">
    <property type="entry name" value="ARMT1-like_dom"/>
    <property type="match status" value="1"/>
</dbReference>
<evidence type="ECO:0000256" key="6">
    <source>
        <dbReference type="ARBA" id="ARBA00022679"/>
    </source>
</evidence>
<comment type="function">
    <text evidence="11 13">Metal-dependent phosphatase that shows phosphatase activity against several substrates, including fructose-1-phosphate and fructose-6-phosphate. Its preference for fructose-1-phosphate, a strong glycating agent that causes DNA damage rather than a canonical yeast metabolite, suggests a damage-control function in hexose phosphate metabolism. Has also been shown to have O-methyltransferase activity that methylates glutamate residues of target proteins to form gamma-glutamyl methyl ester residues. Possibly methylates PCNA, suggesting it is involved in the DNA damage response.</text>
</comment>
<dbReference type="Gene3D" id="1.20.930.60">
    <property type="match status" value="1"/>
</dbReference>
<feature type="domain" description="Damage-control phosphatase ARMT1-like metal-binding" evidence="14">
    <location>
        <begin position="25"/>
        <end position="404"/>
    </location>
</feature>
<evidence type="ECO:0000256" key="10">
    <source>
        <dbReference type="ARBA" id="ARBA00023211"/>
    </source>
</evidence>
<evidence type="ECO:0000256" key="4">
    <source>
        <dbReference type="ARBA" id="ARBA00022596"/>
    </source>
</evidence>
<evidence type="ECO:0000256" key="9">
    <source>
        <dbReference type="ARBA" id="ARBA00022801"/>
    </source>
</evidence>
<dbReference type="GO" id="GO:0103026">
    <property type="term" value="F:fructose-1-phosphatase activity"/>
    <property type="evidence" value="ECO:0007669"/>
    <property type="project" value="RHEA"/>
</dbReference>
<evidence type="ECO:0000256" key="7">
    <source>
        <dbReference type="ARBA" id="ARBA00022691"/>
    </source>
</evidence>
<dbReference type="EC" id="3.1.3.-" evidence="13"/>
<name>A0A183BLK6_GLOPA</name>
<evidence type="ECO:0000313" key="15">
    <source>
        <dbReference type="Proteomes" id="UP000050741"/>
    </source>
</evidence>
<evidence type="ECO:0000256" key="5">
    <source>
        <dbReference type="ARBA" id="ARBA00022603"/>
    </source>
</evidence>
<dbReference type="WBParaSite" id="GPLIN_000149100">
    <property type="protein sequence ID" value="GPLIN_000149100"/>
    <property type="gene ID" value="GPLIN_000149100"/>
</dbReference>
<evidence type="ECO:0000256" key="1">
    <source>
        <dbReference type="ARBA" id="ARBA00000807"/>
    </source>
</evidence>
<dbReference type="GO" id="GO:0046872">
    <property type="term" value="F:metal ion binding"/>
    <property type="evidence" value="ECO:0007669"/>
    <property type="project" value="UniProtKB-UniRule"/>
</dbReference>
<reference evidence="15" key="1">
    <citation type="submission" date="2014-05" db="EMBL/GenBank/DDBJ databases">
        <title>The genome and life-stage specific transcriptomes of Globodera pallida elucidate key aspects of plant parasitism by a cyst nematode.</title>
        <authorList>
            <person name="Cotton J.A."/>
            <person name="Lilley C.J."/>
            <person name="Jones L.M."/>
            <person name="Kikuchi T."/>
            <person name="Reid A.J."/>
            <person name="Thorpe P."/>
            <person name="Tsai I.J."/>
            <person name="Beasley H."/>
            <person name="Blok V."/>
            <person name="Cock P.J.A."/>
            <person name="Van den Akker S.E."/>
            <person name="Holroyd N."/>
            <person name="Hunt M."/>
            <person name="Mantelin S."/>
            <person name="Naghra H."/>
            <person name="Pain A."/>
            <person name="Palomares-Rius J.E."/>
            <person name="Zarowiecki M."/>
            <person name="Berriman M."/>
            <person name="Jones J.T."/>
            <person name="Urwin P.E."/>
        </authorList>
    </citation>
    <scope>NUCLEOTIDE SEQUENCE [LARGE SCALE GENOMIC DNA]</scope>
    <source>
        <strain evidence="15">Lindley</strain>
    </source>
</reference>
<dbReference type="GO" id="GO:0097023">
    <property type="term" value="F:fructose 6-phosphate aldolase activity"/>
    <property type="evidence" value="ECO:0007669"/>
    <property type="project" value="RHEA"/>
</dbReference>
<keyword evidence="8 13" id="KW-0479">Metal-binding</keyword>
<dbReference type="InterPro" id="IPR036075">
    <property type="entry name" value="ARMT-1-like_metal-bd_sf"/>
</dbReference>
<comment type="domain">
    <text evidence="13">Subfamily III proteins have a conserved RTxK motif about 40-50 residues from the C-terminus; the threonine may be replaced by serine or cysteine.</text>
</comment>
<dbReference type="PANTHER" id="PTHR12260:SF6">
    <property type="entry name" value="DAMAGE-CONTROL PHOSPHATASE ARMT1"/>
    <property type="match status" value="1"/>
</dbReference>
<comment type="catalytic activity">
    <reaction evidence="1 13">
        <text>L-glutamyl-[protein] + S-adenosyl-L-methionine = [protein]-L-glutamate 5-O-methyl ester + S-adenosyl-L-homocysteine</text>
        <dbReference type="Rhea" id="RHEA:24452"/>
        <dbReference type="Rhea" id="RHEA-COMP:10208"/>
        <dbReference type="Rhea" id="RHEA-COMP:10311"/>
        <dbReference type="ChEBI" id="CHEBI:29973"/>
        <dbReference type="ChEBI" id="CHEBI:57856"/>
        <dbReference type="ChEBI" id="CHEBI:59789"/>
        <dbReference type="ChEBI" id="CHEBI:82795"/>
    </reaction>
</comment>
<accession>A0A183BLK6</accession>
<evidence type="ECO:0000256" key="13">
    <source>
        <dbReference type="RuleBase" id="RU367030"/>
    </source>
</evidence>
<comment type="catalytic activity">
    <reaction evidence="2 13">
        <text>beta-D-fructose 1-phosphate + H2O = D-fructose + phosphate</text>
        <dbReference type="Rhea" id="RHEA:35603"/>
        <dbReference type="ChEBI" id="CHEBI:15377"/>
        <dbReference type="ChEBI" id="CHEBI:37721"/>
        <dbReference type="ChEBI" id="CHEBI:43474"/>
        <dbReference type="ChEBI" id="CHEBI:138881"/>
    </reaction>
</comment>
<keyword evidence="5 13" id="KW-0489">Methyltransferase</keyword>